<evidence type="ECO:0000313" key="2">
    <source>
        <dbReference type="RefSeq" id="XP_018434711.1"/>
    </source>
</evidence>
<protein>
    <submittedName>
        <fullName evidence="2">Uncharacterized protein LOC108806982</fullName>
    </submittedName>
    <submittedName>
        <fullName evidence="3">Uncharacterized protein LOC130504435</fullName>
    </submittedName>
</protein>
<accession>A0A6J0JI77</accession>
<proteinExistence type="predicted"/>
<reference evidence="2 3" key="1">
    <citation type="submission" date="2025-04" db="UniProtKB">
        <authorList>
            <consortium name="RefSeq"/>
        </authorList>
    </citation>
    <scope>IDENTIFICATION</scope>
    <source>
        <tissue evidence="2 3">Leaf</tissue>
    </source>
</reference>
<gene>
    <name evidence="2" type="primary">LOC108806982</name>
    <name evidence="3" type="synonym">LOC130504435</name>
</gene>
<organism evidence="1 2">
    <name type="scientific">Raphanus sativus</name>
    <name type="common">Radish</name>
    <name type="synonym">Raphanus raphanistrum var. sativus</name>
    <dbReference type="NCBI Taxonomy" id="3726"/>
    <lineage>
        <taxon>Eukaryota</taxon>
        <taxon>Viridiplantae</taxon>
        <taxon>Streptophyta</taxon>
        <taxon>Embryophyta</taxon>
        <taxon>Tracheophyta</taxon>
        <taxon>Spermatophyta</taxon>
        <taxon>Magnoliopsida</taxon>
        <taxon>eudicotyledons</taxon>
        <taxon>Gunneridae</taxon>
        <taxon>Pentapetalae</taxon>
        <taxon>rosids</taxon>
        <taxon>malvids</taxon>
        <taxon>Brassicales</taxon>
        <taxon>Brassicaceae</taxon>
        <taxon>Brassiceae</taxon>
        <taxon>Raphanus</taxon>
    </lineage>
</organism>
<dbReference type="Proteomes" id="UP000504610">
    <property type="component" value="Unplaced"/>
</dbReference>
<dbReference type="RefSeq" id="XP_018434711.1">
    <property type="nucleotide sequence ID" value="XM_018579209.2"/>
</dbReference>
<dbReference type="AlphaFoldDB" id="A0A6J0JI77"/>
<dbReference type="GeneID" id="108806982"/>
<name>A0A6J0JI77_RAPSA</name>
<evidence type="ECO:0000313" key="3">
    <source>
        <dbReference type="RefSeq" id="XP_056855028.1"/>
    </source>
</evidence>
<dbReference type="RefSeq" id="XP_056855028.1">
    <property type="nucleotide sequence ID" value="XM_056999048.1"/>
</dbReference>
<dbReference type="KEGG" id="rsz:130504435"/>
<dbReference type="KEGG" id="rsz:108806982"/>
<evidence type="ECO:0000313" key="1">
    <source>
        <dbReference type="Proteomes" id="UP000504610"/>
    </source>
</evidence>
<sequence length="113" mass="12876">MTVTGVREVTLITHALTRLLCHIEAFSGDEEAEKLWGQLLQNLLALASANHNEIFYAAEDPLFFMAYSLDEVASSKQHHGRFVQIMVETLNDTSKAYLNHLWTLYEISRNPKP</sequence>
<keyword evidence="1" id="KW-1185">Reference proteome</keyword>